<dbReference type="EMBL" id="PP511792">
    <property type="protein sequence ID" value="XCD07625.1"/>
    <property type="molecule type" value="Genomic_DNA"/>
</dbReference>
<name>A0AAU8B5J7_9CAUD</name>
<organism evidence="1">
    <name type="scientific">Dulem virus 33</name>
    <dbReference type="NCBI Taxonomy" id="3145751"/>
    <lineage>
        <taxon>Viruses</taxon>
        <taxon>Duplodnaviria</taxon>
        <taxon>Heunggongvirae</taxon>
        <taxon>Uroviricota</taxon>
        <taxon>Caudoviricetes</taxon>
    </lineage>
</organism>
<proteinExistence type="predicted"/>
<evidence type="ECO:0000313" key="1">
    <source>
        <dbReference type="EMBL" id="XCD07625.1"/>
    </source>
</evidence>
<dbReference type="PROSITE" id="PS51257">
    <property type="entry name" value="PROKAR_LIPOPROTEIN"/>
    <property type="match status" value="1"/>
</dbReference>
<reference evidence="1" key="1">
    <citation type="submission" date="2024-03" db="EMBL/GenBank/DDBJ databases">
        <title>Diverse circular DNA viruses in blood, oral, and fecal samples of captive lemurs.</title>
        <authorList>
            <person name="Paietta E.N."/>
            <person name="Kraberger S."/>
            <person name="Lund M.C."/>
            <person name="Custer J.M."/>
            <person name="Vargas K.M."/>
            <person name="Ehmke E.E."/>
            <person name="Yoder A.D."/>
            <person name="Varsani A."/>
        </authorList>
    </citation>
    <scope>NUCLEOTIDE SEQUENCE</scope>
    <source>
        <strain evidence="1">Duke_28FS_2</strain>
    </source>
</reference>
<protein>
    <submittedName>
        <fullName evidence="1">Uncharacterized protein</fullName>
    </submittedName>
</protein>
<accession>A0AAU8B5J7</accession>
<sequence length="32" mass="3506">MIVWSSRINSANWSGLAFSTISCSRVFMGALL</sequence>